<gene>
    <name evidence="9" type="ORF">GGR38_000712</name>
</gene>
<evidence type="ECO:0000313" key="9">
    <source>
        <dbReference type="EMBL" id="MBB3953785.1"/>
    </source>
</evidence>
<keyword evidence="3" id="KW-0479">Metal-binding</keyword>
<dbReference type="GO" id="GO:0046872">
    <property type="term" value="F:metal ion binding"/>
    <property type="evidence" value="ECO:0007669"/>
    <property type="project" value="UniProtKB-KW"/>
</dbReference>
<dbReference type="GO" id="GO:0030600">
    <property type="term" value="F:feruloyl esterase activity"/>
    <property type="evidence" value="ECO:0007669"/>
    <property type="project" value="UniProtKB-EC"/>
</dbReference>
<dbReference type="RefSeq" id="WP_183622702.1">
    <property type="nucleotide sequence ID" value="NZ_JACIDX010000002.1"/>
</dbReference>
<feature type="signal peptide" evidence="8">
    <location>
        <begin position="1"/>
        <end position="21"/>
    </location>
</feature>
<evidence type="ECO:0000256" key="6">
    <source>
        <dbReference type="ARBA" id="ARBA00022837"/>
    </source>
</evidence>
<dbReference type="EMBL" id="JACIDX010000002">
    <property type="protein sequence ID" value="MBB3953785.1"/>
    <property type="molecule type" value="Genomic_DNA"/>
</dbReference>
<dbReference type="EC" id="3.1.1.73" evidence="9"/>
<comment type="caution">
    <text evidence="9">The sequence shown here is derived from an EMBL/GenBank/DDBJ whole genome shotgun (WGS) entry which is preliminary data.</text>
</comment>
<dbReference type="PANTHER" id="PTHR33938">
    <property type="entry name" value="FERULOYL ESTERASE B-RELATED"/>
    <property type="match status" value="1"/>
</dbReference>
<evidence type="ECO:0000256" key="2">
    <source>
        <dbReference type="ARBA" id="ARBA00022487"/>
    </source>
</evidence>
<dbReference type="AlphaFoldDB" id="A0A7W6G578"/>
<evidence type="ECO:0000256" key="5">
    <source>
        <dbReference type="ARBA" id="ARBA00022801"/>
    </source>
</evidence>
<evidence type="ECO:0000313" key="10">
    <source>
        <dbReference type="Proteomes" id="UP000548867"/>
    </source>
</evidence>
<evidence type="ECO:0000256" key="1">
    <source>
        <dbReference type="ARBA" id="ARBA00006249"/>
    </source>
</evidence>
<evidence type="ECO:0000256" key="7">
    <source>
        <dbReference type="ARBA" id="ARBA00023157"/>
    </source>
</evidence>
<comment type="similarity">
    <text evidence="1">Belongs to the tannase family.</text>
</comment>
<accession>A0A7W6G578</accession>
<keyword evidence="6" id="KW-0106">Calcium</keyword>
<evidence type="ECO:0000256" key="4">
    <source>
        <dbReference type="ARBA" id="ARBA00022729"/>
    </source>
</evidence>
<dbReference type="InterPro" id="IPR011118">
    <property type="entry name" value="Tannase/feruloyl_esterase"/>
</dbReference>
<feature type="chain" id="PRO_5030891913" evidence="8">
    <location>
        <begin position="22"/>
        <end position="577"/>
    </location>
</feature>
<keyword evidence="7" id="KW-1015">Disulfide bond</keyword>
<dbReference type="Pfam" id="PF07519">
    <property type="entry name" value="Tannase"/>
    <property type="match status" value="1"/>
</dbReference>
<organism evidence="9 10">
    <name type="scientific">Novosphingobium sediminicola</name>
    <dbReference type="NCBI Taxonomy" id="563162"/>
    <lineage>
        <taxon>Bacteria</taxon>
        <taxon>Pseudomonadati</taxon>
        <taxon>Pseudomonadota</taxon>
        <taxon>Alphaproteobacteria</taxon>
        <taxon>Sphingomonadales</taxon>
        <taxon>Sphingomonadaceae</taxon>
        <taxon>Novosphingobium</taxon>
    </lineage>
</organism>
<keyword evidence="4 8" id="KW-0732">Signal</keyword>
<keyword evidence="10" id="KW-1185">Reference proteome</keyword>
<protein>
    <submittedName>
        <fullName evidence="9">Feruloyl esterase</fullName>
        <ecNumber evidence="9">3.1.1.73</ecNumber>
    </submittedName>
</protein>
<dbReference type="PANTHER" id="PTHR33938:SF15">
    <property type="entry name" value="FERULOYL ESTERASE B-RELATED"/>
    <property type="match status" value="1"/>
</dbReference>
<sequence length="577" mass="61141">MKRISIGALCASLALAGQGMAQSGPGPGLGPGAPKTLTVVRPVSACGQLAHLGLEGVTDAPARITSATEVETEKGRYCRVEGTVDPAIAFTVSLPMERWTQRLLENAMGRQTPSQAGDCAPALNGEMAVASARSVASSGMGDAAWTDNAQMRIDYAYRGNHQTALVAKALIRAYYGQAPRYSYFMGCSEGGRQALMEAQRYPDDFDGVSAGAPVAIDSIHNAFYHPWEDHVNRRADGSRILAAGRLGLLHDAVMRHCAAVSGVIDGTLQQPTACHFQRAWVECGKGADPAACLTAEEVGVVERLYAGPSDGQGHYFEISGWPLGSEKSWKLSTATQFGDRETKEGFALRRLLFDADSMKPASQLDSEFAYTQGWYDRLLPAAGLFNAANTDLAPFRARGGRLILWHGAQDVTVQPAISIAYYQGVQQAMGKVAADEVMRFFLFPGMAHCVGGEGATQIDLLSPLMAWVEGGKAPDRILADAVESGPMGGGGPQAGPALPYAPEGKPALFSRPVPVFPDVARYDGKGPVKDAASYGVARSTLRLPQTFPQPAASLIAPNNQPAYRAGEKGIPVISTRS</sequence>
<dbReference type="Gene3D" id="3.40.50.1820">
    <property type="entry name" value="alpha/beta hydrolase"/>
    <property type="match status" value="1"/>
</dbReference>
<keyword evidence="2" id="KW-0719">Serine esterase</keyword>
<proteinExistence type="inferred from homology"/>
<dbReference type="InterPro" id="IPR029058">
    <property type="entry name" value="AB_hydrolase_fold"/>
</dbReference>
<evidence type="ECO:0000256" key="8">
    <source>
        <dbReference type="SAM" id="SignalP"/>
    </source>
</evidence>
<name>A0A7W6G578_9SPHN</name>
<dbReference type="SUPFAM" id="SSF53474">
    <property type="entry name" value="alpha/beta-Hydrolases"/>
    <property type="match status" value="1"/>
</dbReference>
<keyword evidence="5 9" id="KW-0378">Hydrolase</keyword>
<evidence type="ECO:0000256" key="3">
    <source>
        <dbReference type="ARBA" id="ARBA00022723"/>
    </source>
</evidence>
<dbReference type="Proteomes" id="UP000548867">
    <property type="component" value="Unassembled WGS sequence"/>
</dbReference>
<reference evidence="9 10" key="1">
    <citation type="submission" date="2020-08" db="EMBL/GenBank/DDBJ databases">
        <title>Genomic Encyclopedia of Type Strains, Phase IV (KMG-IV): sequencing the most valuable type-strain genomes for metagenomic binning, comparative biology and taxonomic classification.</title>
        <authorList>
            <person name="Goeker M."/>
        </authorList>
    </citation>
    <scope>NUCLEOTIDE SEQUENCE [LARGE SCALE GENOMIC DNA]</scope>
    <source>
        <strain evidence="9 10">DSM 27057</strain>
    </source>
</reference>